<accession>A0A9D1X3D4</accession>
<evidence type="ECO:0000313" key="3">
    <source>
        <dbReference type="EMBL" id="HIX71812.1"/>
    </source>
</evidence>
<evidence type="ECO:0000259" key="2">
    <source>
        <dbReference type="Pfam" id="PF07670"/>
    </source>
</evidence>
<proteinExistence type="predicted"/>
<feature type="transmembrane region" description="Helical" evidence="1">
    <location>
        <begin position="153"/>
        <end position="174"/>
    </location>
</feature>
<dbReference type="GO" id="GO:0005886">
    <property type="term" value="C:plasma membrane"/>
    <property type="evidence" value="ECO:0007669"/>
    <property type="project" value="TreeGrafter"/>
</dbReference>
<gene>
    <name evidence="3" type="ORF">H9849_02195</name>
</gene>
<evidence type="ECO:0000256" key="1">
    <source>
        <dbReference type="SAM" id="Phobius"/>
    </source>
</evidence>
<sequence length="175" mass="19238">MRAFLYFSDFIVPFIMFYIVIYGFFNRADVYENFLTGVKEGFRIVIKIAPTMVALLVSIGIFRTSGALDFVSGLLEPVGELLRIPAEVLPVFLVRIFSSSAAVSFVLDIFKEFGPDSSIGMMVSIMMSCTETVIYTITIYYMSIHVTKTRWTLPGALSAALAGAVASVVITGLVL</sequence>
<dbReference type="InterPro" id="IPR052549">
    <property type="entry name" value="SpmB"/>
</dbReference>
<feature type="transmembrane region" description="Helical" evidence="1">
    <location>
        <begin position="119"/>
        <end position="141"/>
    </location>
</feature>
<dbReference type="PANTHER" id="PTHR35793">
    <property type="entry name" value="INNER MEMBRANE PROTEIN YJIG"/>
    <property type="match status" value="1"/>
</dbReference>
<keyword evidence="1" id="KW-0472">Membrane</keyword>
<reference evidence="3" key="1">
    <citation type="journal article" date="2021" name="PeerJ">
        <title>Extensive microbial diversity within the chicken gut microbiome revealed by metagenomics and culture.</title>
        <authorList>
            <person name="Gilroy R."/>
            <person name="Ravi A."/>
            <person name="Getino M."/>
            <person name="Pursley I."/>
            <person name="Horton D.L."/>
            <person name="Alikhan N.F."/>
            <person name="Baker D."/>
            <person name="Gharbi K."/>
            <person name="Hall N."/>
            <person name="Watson M."/>
            <person name="Adriaenssens E.M."/>
            <person name="Foster-Nyarko E."/>
            <person name="Jarju S."/>
            <person name="Secka A."/>
            <person name="Antonio M."/>
            <person name="Oren A."/>
            <person name="Chaudhuri R.R."/>
            <person name="La Ragione R."/>
            <person name="Hildebrand F."/>
            <person name="Pallen M.J."/>
        </authorList>
    </citation>
    <scope>NUCLEOTIDE SEQUENCE</scope>
    <source>
        <strain evidence="3">ChiSxjej3B15-1167</strain>
    </source>
</reference>
<feature type="transmembrane region" description="Helical" evidence="1">
    <location>
        <begin position="88"/>
        <end position="107"/>
    </location>
</feature>
<dbReference type="PANTHER" id="PTHR35793:SF2">
    <property type="entry name" value="INNER MEMBRANE PROTEIN YJIG"/>
    <property type="match status" value="1"/>
</dbReference>
<keyword evidence="1" id="KW-1133">Transmembrane helix</keyword>
<evidence type="ECO:0000313" key="4">
    <source>
        <dbReference type="Proteomes" id="UP000886805"/>
    </source>
</evidence>
<organism evidence="3 4">
    <name type="scientific">Candidatus Anaerobutyricum stercoripullorum</name>
    <dbReference type="NCBI Taxonomy" id="2838456"/>
    <lineage>
        <taxon>Bacteria</taxon>
        <taxon>Bacillati</taxon>
        <taxon>Bacillota</taxon>
        <taxon>Clostridia</taxon>
        <taxon>Lachnospirales</taxon>
        <taxon>Lachnospiraceae</taxon>
        <taxon>Anaerobutyricum</taxon>
    </lineage>
</organism>
<dbReference type="EMBL" id="DXEQ01000064">
    <property type="protein sequence ID" value="HIX71812.1"/>
    <property type="molecule type" value="Genomic_DNA"/>
</dbReference>
<reference evidence="3" key="2">
    <citation type="submission" date="2021-04" db="EMBL/GenBank/DDBJ databases">
        <authorList>
            <person name="Gilroy R."/>
        </authorList>
    </citation>
    <scope>NUCLEOTIDE SEQUENCE</scope>
    <source>
        <strain evidence="3">ChiSxjej3B15-1167</strain>
    </source>
</reference>
<dbReference type="Proteomes" id="UP000886805">
    <property type="component" value="Unassembled WGS sequence"/>
</dbReference>
<dbReference type="InterPro" id="IPR011642">
    <property type="entry name" value="Gate_dom"/>
</dbReference>
<feature type="transmembrane region" description="Helical" evidence="1">
    <location>
        <begin position="45"/>
        <end position="68"/>
    </location>
</feature>
<name>A0A9D1X3D4_9FIRM</name>
<dbReference type="AlphaFoldDB" id="A0A9D1X3D4"/>
<protein>
    <submittedName>
        <fullName evidence="3">Spore maturation protein</fullName>
    </submittedName>
</protein>
<dbReference type="Pfam" id="PF07670">
    <property type="entry name" value="Gate"/>
    <property type="match status" value="1"/>
</dbReference>
<feature type="transmembrane region" description="Helical" evidence="1">
    <location>
        <begin position="6"/>
        <end position="25"/>
    </location>
</feature>
<keyword evidence="1" id="KW-0812">Transmembrane</keyword>
<comment type="caution">
    <text evidence="3">The sequence shown here is derived from an EMBL/GenBank/DDBJ whole genome shotgun (WGS) entry which is preliminary data.</text>
</comment>
<feature type="domain" description="Nucleoside transporter/FeoB GTPase Gate" evidence="2">
    <location>
        <begin position="45"/>
        <end position="143"/>
    </location>
</feature>